<dbReference type="GO" id="GO:0106300">
    <property type="term" value="P:protein-DNA covalent cross-linking repair"/>
    <property type="evidence" value="ECO:0007669"/>
    <property type="project" value="InterPro"/>
</dbReference>
<evidence type="ECO:0000256" key="2">
    <source>
        <dbReference type="ARBA" id="ARBA00022670"/>
    </source>
</evidence>
<accession>A0A1H9Y2U0</accession>
<organism evidence="9 10">
    <name type="scientific">Thalassotalea agarivorans</name>
    <name type="common">Thalassomonas agarivorans</name>
    <dbReference type="NCBI Taxonomy" id="349064"/>
    <lineage>
        <taxon>Bacteria</taxon>
        <taxon>Pseudomonadati</taxon>
        <taxon>Pseudomonadota</taxon>
        <taxon>Gammaproteobacteria</taxon>
        <taxon>Alteromonadales</taxon>
        <taxon>Colwelliaceae</taxon>
        <taxon>Thalassotalea</taxon>
    </lineage>
</organism>
<keyword evidence="10" id="KW-1185">Reference proteome</keyword>
<dbReference type="EMBL" id="FOHK01000001">
    <property type="protein sequence ID" value="SES63115.1"/>
    <property type="molecule type" value="Genomic_DNA"/>
</dbReference>
<comment type="similarity">
    <text evidence="1 8">Belongs to the SOS response-associated peptidase family.</text>
</comment>
<keyword evidence="3" id="KW-0227">DNA damage</keyword>
<evidence type="ECO:0000256" key="1">
    <source>
        <dbReference type="ARBA" id="ARBA00008136"/>
    </source>
</evidence>
<evidence type="ECO:0000313" key="9">
    <source>
        <dbReference type="EMBL" id="SES63115.1"/>
    </source>
</evidence>
<dbReference type="AlphaFoldDB" id="A0A1H9Y2U0"/>
<keyword evidence="2 8" id="KW-0645">Protease</keyword>
<keyword evidence="6" id="KW-0238">DNA-binding</keyword>
<dbReference type="GO" id="GO:0003697">
    <property type="term" value="F:single-stranded DNA binding"/>
    <property type="evidence" value="ECO:0007669"/>
    <property type="project" value="InterPro"/>
</dbReference>
<dbReference type="InterPro" id="IPR036590">
    <property type="entry name" value="SRAP-like"/>
</dbReference>
<name>A0A1H9Y2U0_THASX</name>
<reference evidence="9 10" key="1">
    <citation type="submission" date="2016-10" db="EMBL/GenBank/DDBJ databases">
        <authorList>
            <person name="de Groot N.N."/>
        </authorList>
    </citation>
    <scope>NUCLEOTIDE SEQUENCE [LARGE SCALE GENOMIC DNA]</scope>
    <source>
        <strain evidence="9 10">DSM 19706</strain>
    </source>
</reference>
<evidence type="ECO:0000256" key="5">
    <source>
        <dbReference type="ARBA" id="ARBA00023124"/>
    </source>
</evidence>
<dbReference type="Pfam" id="PF02586">
    <property type="entry name" value="SRAP"/>
    <property type="match status" value="1"/>
</dbReference>
<dbReference type="OrthoDB" id="6192129at2"/>
<evidence type="ECO:0000256" key="3">
    <source>
        <dbReference type="ARBA" id="ARBA00022763"/>
    </source>
</evidence>
<evidence type="ECO:0000256" key="8">
    <source>
        <dbReference type="RuleBase" id="RU364100"/>
    </source>
</evidence>
<keyword evidence="7" id="KW-0456">Lyase</keyword>
<dbReference type="Gene3D" id="3.90.1680.10">
    <property type="entry name" value="SOS response associated peptidase-like"/>
    <property type="match status" value="1"/>
</dbReference>
<keyword evidence="4 8" id="KW-0378">Hydrolase</keyword>
<dbReference type="GO" id="GO:0016829">
    <property type="term" value="F:lyase activity"/>
    <property type="evidence" value="ECO:0007669"/>
    <property type="project" value="UniProtKB-KW"/>
</dbReference>
<sequence length="189" mass="21476">MCGRLNVLDDPLAQMVSDLLGINFSTETNVDLCPSQRVAAIIKPPSGFQQLDTIWGIQPVWAKKLLINAQSETIASKPTFRESIQIRRCLVPCTGWYEWKTEAGKKQKYSFTHSQHEPFYMAGIWYDHKQPELVTLTTRPNELCGQIHSRMPVIITPDNIDYWFHSSVDALPPLFDAIDEALITIEKAS</sequence>
<dbReference type="GO" id="GO:0008233">
    <property type="term" value="F:peptidase activity"/>
    <property type="evidence" value="ECO:0007669"/>
    <property type="project" value="UniProtKB-KW"/>
</dbReference>
<evidence type="ECO:0000256" key="7">
    <source>
        <dbReference type="ARBA" id="ARBA00023239"/>
    </source>
</evidence>
<protein>
    <recommendedName>
        <fullName evidence="8">Abasic site processing protein</fullName>
        <ecNumber evidence="8">3.4.-.-</ecNumber>
    </recommendedName>
</protein>
<dbReference type="STRING" id="349064.SAMN05660429_00046"/>
<evidence type="ECO:0000256" key="4">
    <source>
        <dbReference type="ARBA" id="ARBA00022801"/>
    </source>
</evidence>
<dbReference type="Proteomes" id="UP000199308">
    <property type="component" value="Unassembled WGS sequence"/>
</dbReference>
<dbReference type="RefSeq" id="WP_093326670.1">
    <property type="nucleotide sequence ID" value="NZ_AP027363.1"/>
</dbReference>
<evidence type="ECO:0000256" key="6">
    <source>
        <dbReference type="ARBA" id="ARBA00023125"/>
    </source>
</evidence>
<dbReference type="EC" id="3.4.-.-" evidence="8"/>
<dbReference type="GO" id="GO:0006508">
    <property type="term" value="P:proteolysis"/>
    <property type="evidence" value="ECO:0007669"/>
    <property type="project" value="UniProtKB-KW"/>
</dbReference>
<dbReference type="InterPro" id="IPR003738">
    <property type="entry name" value="SRAP"/>
</dbReference>
<proteinExistence type="inferred from homology"/>
<dbReference type="PANTHER" id="PTHR13604">
    <property type="entry name" value="DC12-RELATED"/>
    <property type="match status" value="1"/>
</dbReference>
<dbReference type="SUPFAM" id="SSF143081">
    <property type="entry name" value="BB1717-like"/>
    <property type="match status" value="1"/>
</dbReference>
<keyword evidence="5" id="KW-0190">Covalent protein-DNA linkage</keyword>
<dbReference type="PANTHER" id="PTHR13604:SF0">
    <property type="entry name" value="ABASIC SITE PROCESSING PROTEIN HMCES"/>
    <property type="match status" value="1"/>
</dbReference>
<gene>
    <name evidence="9" type="ORF">SAMN05660429_00046</name>
</gene>
<evidence type="ECO:0000313" key="10">
    <source>
        <dbReference type="Proteomes" id="UP000199308"/>
    </source>
</evidence>